<comment type="caution">
    <text evidence="2">The sequence shown here is derived from an EMBL/GenBank/DDBJ whole genome shotgun (WGS) entry which is preliminary data.</text>
</comment>
<dbReference type="Proteomes" id="UP000799439">
    <property type="component" value="Unassembled WGS sequence"/>
</dbReference>
<evidence type="ECO:0000256" key="1">
    <source>
        <dbReference type="SAM" id="MobiDB-lite"/>
    </source>
</evidence>
<keyword evidence="3" id="KW-1185">Reference proteome</keyword>
<dbReference type="AlphaFoldDB" id="A0A9P4MM23"/>
<name>A0A9P4MM23_9PEZI</name>
<organism evidence="2 3">
    <name type="scientific">Myriangium duriaei CBS 260.36</name>
    <dbReference type="NCBI Taxonomy" id="1168546"/>
    <lineage>
        <taxon>Eukaryota</taxon>
        <taxon>Fungi</taxon>
        <taxon>Dikarya</taxon>
        <taxon>Ascomycota</taxon>
        <taxon>Pezizomycotina</taxon>
        <taxon>Dothideomycetes</taxon>
        <taxon>Dothideomycetidae</taxon>
        <taxon>Myriangiales</taxon>
        <taxon>Myriangiaceae</taxon>
        <taxon>Myriangium</taxon>
    </lineage>
</organism>
<feature type="region of interest" description="Disordered" evidence="1">
    <location>
        <begin position="1"/>
        <end position="33"/>
    </location>
</feature>
<evidence type="ECO:0000313" key="2">
    <source>
        <dbReference type="EMBL" id="KAF2157873.1"/>
    </source>
</evidence>
<sequence>MIAMIQEGKKESRRKKKSLLSTTKPNGVAHNSSRVQLEIPCKMSWRHSRLTHLHAQEKCSAVDSTIGGRDLAGGISAGEEQRLAREERVDRQEMSICVYRMGVFQTARSSGTYGRRYHRIAQWLPGAFALDAPDADVRQHSSGMRRRCDALSR</sequence>
<accession>A0A9P4MM23</accession>
<evidence type="ECO:0000313" key="3">
    <source>
        <dbReference type="Proteomes" id="UP000799439"/>
    </source>
</evidence>
<reference evidence="2" key="1">
    <citation type="journal article" date="2020" name="Stud. Mycol.">
        <title>101 Dothideomycetes genomes: a test case for predicting lifestyles and emergence of pathogens.</title>
        <authorList>
            <person name="Haridas S."/>
            <person name="Albert R."/>
            <person name="Binder M."/>
            <person name="Bloem J."/>
            <person name="Labutti K."/>
            <person name="Salamov A."/>
            <person name="Andreopoulos B."/>
            <person name="Baker S."/>
            <person name="Barry K."/>
            <person name="Bills G."/>
            <person name="Bluhm B."/>
            <person name="Cannon C."/>
            <person name="Castanera R."/>
            <person name="Culley D."/>
            <person name="Daum C."/>
            <person name="Ezra D."/>
            <person name="Gonzalez J."/>
            <person name="Henrissat B."/>
            <person name="Kuo A."/>
            <person name="Liang C."/>
            <person name="Lipzen A."/>
            <person name="Lutzoni F."/>
            <person name="Magnuson J."/>
            <person name="Mondo S."/>
            <person name="Nolan M."/>
            <person name="Ohm R."/>
            <person name="Pangilinan J."/>
            <person name="Park H.-J."/>
            <person name="Ramirez L."/>
            <person name="Alfaro M."/>
            <person name="Sun H."/>
            <person name="Tritt A."/>
            <person name="Yoshinaga Y."/>
            <person name="Zwiers L.-H."/>
            <person name="Turgeon B."/>
            <person name="Goodwin S."/>
            <person name="Spatafora J."/>
            <person name="Crous P."/>
            <person name="Grigoriev I."/>
        </authorList>
    </citation>
    <scope>NUCLEOTIDE SEQUENCE</scope>
    <source>
        <strain evidence="2">CBS 260.36</strain>
    </source>
</reference>
<protein>
    <submittedName>
        <fullName evidence="2">Uncharacterized protein</fullName>
    </submittedName>
</protein>
<dbReference type="EMBL" id="ML996081">
    <property type="protein sequence ID" value="KAF2157873.1"/>
    <property type="molecule type" value="Genomic_DNA"/>
</dbReference>
<proteinExistence type="predicted"/>
<gene>
    <name evidence="2" type="ORF">K461DRAFT_26362</name>
</gene>